<feature type="region of interest" description="Disordered" evidence="12">
    <location>
        <begin position="1"/>
        <end position="21"/>
    </location>
</feature>
<keyword evidence="8" id="KW-1133">Transmembrane helix</keyword>
<evidence type="ECO:0000256" key="6">
    <source>
        <dbReference type="ARBA" id="ARBA00022882"/>
    </source>
</evidence>
<keyword evidence="11" id="KW-0407">Ion channel</keyword>
<dbReference type="InterPro" id="IPR027359">
    <property type="entry name" value="Volt_channel_dom_sf"/>
</dbReference>
<keyword evidence="3" id="KW-0633">Potassium transport</keyword>
<feature type="domain" description="WWE" evidence="13">
    <location>
        <begin position="359"/>
        <end position="439"/>
    </location>
</feature>
<comment type="subcellular location">
    <subcellularLocation>
        <location evidence="1">Membrane</location>
        <topology evidence="1">Multi-pass membrane protein</topology>
    </subcellularLocation>
</comment>
<keyword evidence="15" id="KW-1185">Reference proteome</keyword>
<keyword evidence="4" id="KW-0812">Transmembrane</keyword>
<keyword evidence="2" id="KW-0813">Transport</keyword>
<keyword evidence="7" id="KW-0630">Potassium</keyword>
<accession>A0ABN9PLE3</accession>
<evidence type="ECO:0000256" key="12">
    <source>
        <dbReference type="SAM" id="MobiDB-lite"/>
    </source>
</evidence>
<dbReference type="Gene3D" id="1.20.120.350">
    <property type="entry name" value="Voltage-gated potassium channels. Chain C"/>
    <property type="match status" value="1"/>
</dbReference>
<dbReference type="InterPro" id="IPR004170">
    <property type="entry name" value="WWE_dom"/>
</dbReference>
<evidence type="ECO:0000256" key="11">
    <source>
        <dbReference type="ARBA" id="ARBA00023303"/>
    </source>
</evidence>
<dbReference type="EMBL" id="CAUYUJ010000743">
    <property type="protein sequence ID" value="CAK0792281.1"/>
    <property type="molecule type" value="Genomic_DNA"/>
</dbReference>
<dbReference type="SUPFAM" id="SSF81324">
    <property type="entry name" value="Voltage-gated potassium channels"/>
    <property type="match status" value="1"/>
</dbReference>
<feature type="non-terminal residue" evidence="14">
    <location>
        <position position="657"/>
    </location>
</feature>
<dbReference type="PRINTS" id="PR00169">
    <property type="entry name" value="KCHANNEL"/>
</dbReference>
<feature type="compositionally biased region" description="Low complexity" evidence="12">
    <location>
        <begin position="211"/>
        <end position="221"/>
    </location>
</feature>
<keyword evidence="9" id="KW-0406">Ion transport</keyword>
<evidence type="ECO:0000256" key="4">
    <source>
        <dbReference type="ARBA" id="ARBA00022692"/>
    </source>
</evidence>
<sequence length="657" mass="71875">MGPERAPGQAGGPAAPRQQGAAVLPEIAALMGWGGASDQAWDPPASPRSGATGLPEIDAALQAHEARIGEMLSARSAASCHSEGRDVAFEQTYWMEQLGNSWQQLMRELRQHFDGALLQELLRNSEETLAQCTGVRSDVEAVRGQLEELRGREERRRAPPEELGPSALGQIAEALRGVVQEELVAQRRAVQEGQGPLVAAGLDGAAKLQEEPGQARGEGPPAAAPPRPATSRGPAPLKPRAPAGARAQAEVQRSEEAAPGGDGGRCEPSVVFCVGPELKSPGHSGAGADHSPGCRPACISTGASGRVAPPRCRLPSMGPWAPEDTLAQQKVEPRSDTLTTLTAGSSHVLGCSAETRTSESLENGGRESQSHWWEWERSNGKGWKAYTVEQSERIEREWRSGVSRMLVRSGLSGNTPMEVYFVDMVQLDPESENVRRIRRVGKVPWRVRATRLRKAASHSLETGEPMFESLEQYKLRQASSMGALTRRHNRTVTDMSSFRRWLRVLVQDRSSSSIFTLSMFVTLCWCIFLGVDVERHPDARSIYSKDSTFITLELCFSGFFLVELVMRLLGCLSLRKEFLRDMWNIIDTVCVLGSLIDILFVPTINAVLPGAVAKNSETELNALRTMRLFKLLRILRFSRASMDVNIFFKGLLSGLKE</sequence>
<feature type="region of interest" description="Disordered" evidence="12">
    <location>
        <begin position="211"/>
        <end position="266"/>
    </location>
</feature>
<dbReference type="PANTHER" id="PTHR11537:SF254">
    <property type="entry name" value="POTASSIUM VOLTAGE-GATED CHANNEL PROTEIN SHAB"/>
    <property type="match status" value="1"/>
</dbReference>
<evidence type="ECO:0000256" key="7">
    <source>
        <dbReference type="ARBA" id="ARBA00022958"/>
    </source>
</evidence>
<evidence type="ECO:0000259" key="13">
    <source>
        <dbReference type="PROSITE" id="PS50918"/>
    </source>
</evidence>
<feature type="region of interest" description="Disordered" evidence="12">
    <location>
        <begin position="147"/>
        <end position="167"/>
    </location>
</feature>
<reference evidence="14" key="1">
    <citation type="submission" date="2023-10" db="EMBL/GenBank/DDBJ databases">
        <authorList>
            <person name="Chen Y."/>
            <person name="Shah S."/>
            <person name="Dougan E. K."/>
            <person name="Thang M."/>
            <person name="Chan C."/>
        </authorList>
    </citation>
    <scope>NUCLEOTIDE SEQUENCE [LARGE SCALE GENOMIC DNA]</scope>
</reference>
<evidence type="ECO:0000256" key="5">
    <source>
        <dbReference type="ARBA" id="ARBA00022826"/>
    </source>
</evidence>
<dbReference type="Pfam" id="PF00520">
    <property type="entry name" value="Ion_trans"/>
    <property type="match status" value="1"/>
</dbReference>
<dbReference type="SUPFAM" id="SSF117839">
    <property type="entry name" value="WWE domain"/>
    <property type="match status" value="1"/>
</dbReference>
<dbReference type="PROSITE" id="PS50918">
    <property type="entry name" value="WWE"/>
    <property type="match status" value="1"/>
</dbReference>
<dbReference type="InterPro" id="IPR005821">
    <property type="entry name" value="Ion_trans_dom"/>
</dbReference>
<feature type="region of interest" description="Disordered" evidence="12">
    <location>
        <begin position="34"/>
        <end position="53"/>
    </location>
</feature>
<evidence type="ECO:0000313" key="14">
    <source>
        <dbReference type="EMBL" id="CAK0792281.1"/>
    </source>
</evidence>
<evidence type="ECO:0000256" key="9">
    <source>
        <dbReference type="ARBA" id="ARBA00023065"/>
    </source>
</evidence>
<proteinExistence type="predicted"/>
<evidence type="ECO:0000256" key="8">
    <source>
        <dbReference type="ARBA" id="ARBA00022989"/>
    </source>
</evidence>
<evidence type="ECO:0000256" key="3">
    <source>
        <dbReference type="ARBA" id="ARBA00022538"/>
    </source>
</evidence>
<dbReference type="InterPro" id="IPR037197">
    <property type="entry name" value="WWE_dom_sf"/>
</dbReference>
<evidence type="ECO:0000256" key="10">
    <source>
        <dbReference type="ARBA" id="ARBA00023136"/>
    </source>
</evidence>
<evidence type="ECO:0000256" key="1">
    <source>
        <dbReference type="ARBA" id="ARBA00004141"/>
    </source>
</evidence>
<keyword evidence="6" id="KW-0851">Voltage-gated channel</keyword>
<dbReference type="Gene3D" id="3.30.720.50">
    <property type="match status" value="1"/>
</dbReference>
<evidence type="ECO:0000256" key="2">
    <source>
        <dbReference type="ARBA" id="ARBA00022448"/>
    </source>
</evidence>
<dbReference type="Pfam" id="PF02825">
    <property type="entry name" value="WWE"/>
    <property type="match status" value="1"/>
</dbReference>
<protein>
    <recommendedName>
        <fullName evidence="13">WWE domain-containing protein</fullName>
    </recommendedName>
</protein>
<dbReference type="InterPro" id="IPR028325">
    <property type="entry name" value="VG_K_chnl"/>
</dbReference>
<evidence type="ECO:0000313" key="15">
    <source>
        <dbReference type="Proteomes" id="UP001189429"/>
    </source>
</evidence>
<gene>
    <name evidence="14" type="ORF">PCOR1329_LOCUS2928</name>
</gene>
<dbReference type="PANTHER" id="PTHR11537">
    <property type="entry name" value="VOLTAGE-GATED POTASSIUM CHANNEL"/>
    <property type="match status" value="1"/>
</dbReference>
<name>A0ABN9PLE3_9DINO</name>
<keyword evidence="5" id="KW-0631">Potassium channel</keyword>
<comment type="caution">
    <text evidence="14">The sequence shown here is derived from an EMBL/GenBank/DDBJ whole genome shotgun (WGS) entry which is preliminary data.</text>
</comment>
<organism evidence="14 15">
    <name type="scientific">Prorocentrum cordatum</name>
    <dbReference type="NCBI Taxonomy" id="2364126"/>
    <lineage>
        <taxon>Eukaryota</taxon>
        <taxon>Sar</taxon>
        <taxon>Alveolata</taxon>
        <taxon>Dinophyceae</taxon>
        <taxon>Prorocentrales</taxon>
        <taxon>Prorocentraceae</taxon>
        <taxon>Prorocentrum</taxon>
    </lineage>
</organism>
<feature type="compositionally biased region" description="Basic and acidic residues" evidence="12">
    <location>
        <begin position="147"/>
        <end position="160"/>
    </location>
</feature>
<keyword evidence="10" id="KW-0472">Membrane</keyword>
<dbReference type="Proteomes" id="UP001189429">
    <property type="component" value="Unassembled WGS sequence"/>
</dbReference>